<dbReference type="PROSITE" id="PS51192">
    <property type="entry name" value="HELICASE_ATP_BIND_1"/>
    <property type="match status" value="1"/>
</dbReference>
<evidence type="ECO:0000256" key="9">
    <source>
        <dbReference type="SAM" id="MobiDB-lite"/>
    </source>
</evidence>
<dbReference type="FunFam" id="3.40.50.300:FF:000079">
    <property type="entry name" value="probable ATP-dependent RNA helicase DDX17"/>
    <property type="match status" value="1"/>
</dbReference>
<dbReference type="InterPro" id="IPR000629">
    <property type="entry name" value="RNA-helicase_DEAD-box_CS"/>
</dbReference>
<dbReference type="CDD" id="cd17958">
    <property type="entry name" value="DEADc_DDX43_DDX53"/>
    <property type="match status" value="1"/>
</dbReference>
<dbReference type="EnsemblMetazoa" id="AMAM004480-RA">
    <property type="protein sequence ID" value="AMAM004480-PA"/>
    <property type="gene ID" value="AMAM004480"/>
</dbReference>
<feature type="region of interest" description="Disordered" evidence="9">
    <location>
        <begin position="1"/>
        <end position="73"/>
    </location>
</feature>
<dbReference type="PROSITE" id="PS51195">
    <property type="entry name" value="Q_MOTIF"/>
    <property type="match status" value="1"/>
</dbReference>
<dbReference type="SMART" id="SM00490">
    <property type="entry name" value="HELICc"/>
    <property type="match status" value="1"/>
</dbReference>
<comment type="similarity">
    <text evidence="8">Belongs to the DEAD box helicase family.</text>
</comment>
<evidence type="ECO:0000256" key="4">
    <source>
        <dbReference type="ARBA" id="ARBA00022806"/>
    </source>
</evidence>
<dbReference type="EC" id="3.6.4.13" evidence="1"/>
<keyword evidence="2 8" id="KW-0547">Nucleotide-binding</keyword>
<keyword evidence="4 8" id="KW-0347">Helicase</keyword>
<evidence type="ECO:0000259" key="10">
    <source>
        <dbReference type="PROSITE" id="PS51192"/>
    </source>
</evidence>
<feature type="compositionally biased region" description="Low complexity" evidence="9">
    <location>
        <begin position="55"/>
        <end position="67"/>
    </location>
</feature>
<dbReference type="GO" id="GO:0031047">
    <property type="term" value="P:regulatory ncRNA-mediated gene silencing"/>
    <property type="evidence" value="ECO:0007669"/>
    <property type="project" value="UniProtKB-ARBA"/>
</dbReference>
<dbReference type="Proteomes" id="UP000075901">
    <property type="component" value="Unassembled WGS sequence"/>
</dbReference>
<evidence type="ECO:0000259" key="11">
    <source>
        <dbReference type="PROSITE" id="PS51194"/>
    </source>
</evidence>
<name>A0A182SDA7_9DIPT</name>
<dbReference type="InterPro" id="IPR014014">
    <property type="entry name" value="RNA_helicase_DEAD_Q_motif"/>
</dbReference>
<dbReference type="InterPro" id="IPR001650">
    <property type="entry name" value="Helicase_C-like"/>
</dbReference>
<dbReference type="GO" id="GO:0005524">
    <property type="term" value="F:ATP binding"/>
    <property type="evidence" value="ECO:0007669"/>
    <property type="project" value="UniProtKB-KW"/>
</dbReference>
<dbReference type="FunFam" id="3.40.50.300:FF:000008">
    <property type="entry name" value="ATP-dependent RNA helicase RhlB"/>
    <property type="match status" value="1"/>
</dbReference>
<dbReference type="VEuPathDB" id="VectorBase:AMAM004480"/>
<dbReference type="Pfam" id="PF00271">
    <property type="entry name" value="Helicase_C"/>
    <property type="match status" value="1"/>
</dbReference>
<evidence type="ECO:0000256" key="6">
    <source>
        <dbReference type="ARBA" id="ARBA00047984"/>
    </source>
</evidence>
<dbReference type="CDD" id="cd18787">
    <property type="entry name" value="SF2_C_DEAD"/>
    <property type="match status" value="1"/>
</dbReference>
<dbReference type="PANTHER" id="PTHR47958">
    <property type="entry name" value="ATP-DEPENDENT RNA HELICASE DBP3"/>
    <property type="match status" value="1"/>
</dbReference>
<feature type="domain" description="DEAD-box RNA helicase Q" evidence="12">
    <location>
        <begin position="154"/>
        <end position="182"/>
    </location>
</feature>
<dbReference type="GO" id="GO:0003724">
    <property type="term" value="F:RNA helicase activity"/>
    <property type="evidence" value="ECO:0007669"/>
    <property type="project" value="UniProtKB-EC"/>
</dbReference>
<proteinExistence type="inferred from homology"/>
<reference evidence="14" key="1">
    <citation type="submission" date="2013-09" db="EMBL/GenBank/DDBJ databases">
        <title>The Genome Sequence of Anopheles maculatus species B.</title>
        <authorList>
            <consortium name="The Broad Institute Genomics Platform"/>
            <person name="Neafsey D.E."/>
            <person name="Besansky N."/>
            <person name="Howell P."/>
            <person name="Walton C."/>
            <person name="Young S.K."/>
            <person name="Zeng Q."/>
            <person name="Gargeya S."/>
            <person name="Fitzgerald M."/>
            <person name="Haas B."/>
            <person name="Abouelleil A."/>
            <person name="Allen A.W."/>
            <person name="Alvarado L."/>
            <person name="Arachchi H.M."/>
            <person name="Berlin A.M."/>
            <person name="Chapman S.B."/>
            <person name="Gainer-Dewar J."/>
            <person name="Goldberg J."/>
            <person name="Griggs A."/>
            <person name="Gujja S."/>
            <person name="Hansen M."/>
            <person name="Howarth C."/>
            <person name="Imamovic A."/>
            <person name="Ireland A."/>
            <person name="Larimer J."/>
            <person name="McCowan C."/>
            <person name="Murphy C."/>
            <person name="Pearson M."/>
            <person name="Poon T.W."/>
            <person name="Priest M."/>
            <person name="Roberts A."/>
            <person name="Saif S."/>
            <person name="Shea T."/>
            <person name="Sisk P."/>
            <person name="Sykes S."/>
            <person name="Wortman J."/>
            <person name="Nusbaum C."/>
            <person name="Birren B."/>
        </authorList>
    </citation>
    <scope>NUCLEOTIDE SEQUENCE [LARGE SCALE GENOMIC DNA]</scope>
    <source>
        <strain evidence="14">maculatus3</strain>
    </source>
</reference>
<organism evidence="13 14">
    <name type="scientific">Anopheles maculatus</name>
    <dbReference type="NCBI Taxonomy" id="74869"/>
    <lineage>
        <taxon>Eukaryota</taxon>
        <taxon>Metazoa</taxon>
        <taxon>Ecdysozoa</taxon>
        <taxon>Arthropoda</taxon>
        <taxon>Hexapoda</taxon>
        <taxon>Insecta</taxon>
        <taxon>Pterygota</taxon>
        <taxon>Neoptera</taxon>
        <taxon>Endopterygota</taxon>
        <taxon>Diptera</taxon>
        <taxon>Nematocera</taxon>
        <taxon>Culicoidea</taxon>
        <taxon>Culicidae</taxon>
        <taxon>Anophelinae</taxon>
        <taxon>Anopheles</taxon>
        <taxon>Anopheles maculatus group</taxon>
    </lineage>
</organism>
<dbReference type="InterPro" id="IPR014001">
    <property type="entry name" value="Helicase_ATP-bd"/>
</dbReference>
<feature type="domain" description="Helicase C-terminal" evidence="11">
    <location>
        <begin position="372"/>
        <end position="533"/>
    </location>
</feature>
<dbReference type="InterPro" id="IPR011545">
    <property type="entry name" value="DEAD/DEAH_box_helicase_dom"/>
</dbReference>
<dbReference type="SUPFAM" id="SSF52540">
    <property type="entry name" value="P-loop containing nucleoside triphosphate hydrolases"/>
    <property type="match status" value="1"/>
</dbReference>
<evidence type="ECO:0000313" key="14">
    <source>
        <dbReference type="Proteomes" id="UP000075901"/>
    </source>
</evidence>
<dbReference type="Pfam" id="PF00270">
    <property type="entry name" value="DEAD"/>
    <property type="match status" value="1"/>
</dbReference>
<feature type="region of interest" description="Disordered" evidence="9">
    <location>
        <begin position="538"/>
        <end position="558"/>
    </location>
</feature>
<dbReference type="AlphaFoldDB" id="A0A182SDA7"/>
<evidence type="ECO:0000256" key="3">
    <source>
        <dbReference type="ARBA" id="ARBA00022801"/>
    </source>
</evidence>
<dbReference type="PROSITE" id="PS00039">
    <property type="entry name" value="DEAD_ATP_HELICASE"/>
    <property type="match status" value="1"/>
</dbReference>
<reference evidence="13" key="2">
    <citation type="submission" date="2020-05" db="UniProtKB">
        <authorList>
            <consortium name="EnsemblMetazoa"/>
        </authorList>
    </citation>
    <scope>IDENTIFICATION</scope>
    <source>
        <strain evidence="13">maculatus3</strain>
    </source>
</reference>
<feature type="compositionally biased region" description="Basic and acidic residues" evidence="9">
    <location>
        <begin position="41"/>
        <end position="54"/>
    </location>
</feature>
<dbReference type="PROSITE" id="PS51194">
    <property type="entry name" value="HELICASE_CTER"/>
    <property type="match status" value="1"/>
</dbReference>
<evidence type="ECO:0000256" key="2">
    <source>
        <dbReference type="ARBA" id="ARBA00022741"/>
    </source>
</evidence>
<feature type="short sequence motif" description="Q motif" evidence="7">
    <location>
        <begin position="154"/>
        <end position="182"/>
    </location>
</feature>
<evidence type="ECO:0000313" key="13">
    <source>
        <dbReference type="EnsemblMetazoa" id="AMAM004480-PA"/>
    </source>
</evidence>
<accession>A0A182SDA7</accession>
<keyword evidence="5 8" id="KW-0067">ATP-binding</keyword>
<feature type="compositionally biased region" description="Basic and acidic residues" evidence="9">
    <location>
        <begin position="1"/>
        <end position="16"/>
    </location>
</feature>
<keyword evidence="3 8" id="KW-0378">Hydrolase</keyword>
<evidence type="ECO:0000256" key="7">
    <source>
        <dbReference type="PROSITE-ProRule" id="PRU00552"/>
    </source>
</evidence>
<protein>
    <recommendedName>
        <fullName evidence="1">RNA helicase</fullName>
        <ecNumber evidence="1">3.6.4.13</ecNumber>
    </recommendedName>
</protein>
<sequence>GSSNDRRSSRDDRSNRYDSAGGGGGWSKTNESSSYKGGGGGRDRGNNDFYESGRRSNNNRGGSSYHSSRPDAYDTSDDIIDWASVNKASEVAAKERWAKCPPLVKAFYNEREEVAQMSPIEVAAFREANNNIVVERTFKDESGKSKPIPNPVSEFHQAFGDFPDLMEELRKQNFTKPSPIQAQAWPVLLQGEDLIGIAQTGTGKTLAFLLPAFIHIEGQPVPRDSRGGPNVLVLAPTRELALQIEKEVAKYQFRGIKAVCLYGGGDRRAQINVVRSGVNILIATPGRLNDLVQEGVVDVMSITYLVLDEADRMLDMGFEPQIRKVLLDVRPDRQTVMTSATWPDGVRRLAQSYMHDPIQVYIGTLDLAATHTVTQLVEVIDEEDKFHRINEFVRDMLPTDKVIIFCGKKTRADDLSSEFILSGISCQSIHGNREQADREQALEDIKSGAVTILIATDVASRGLDIEDITHVVNYDFPRNIEEYVHRVGRTGRAGRSGVSLSFMTRSDWAVAAELIKIMEEANQEVPDEVRNMATRFAARQDRGGGRGGRERFGGNRRW</sequence>
<dbReference type="GO" id="GO:0003676">
    <property type="term" value="F:nucleic acid binding"/>
    <property type="evidence" value="ECO:0007669"/>
    <property type="project" value="InterPro"/>
</dbReference>
<evidence type="ECO:0000259" key="12">
    <source>
        <dbReference type="PROSITE" id="PS51195"/>
    </source>
</evidence>
<evidence type="ECO:0000256" key="1">
    <source>
        <dbReference type="ARBA" id="ARBA00012552"/>
    </source>
</evidence>
<dbReference type="SMART" id="SM00487">
    <property type="entry name" value="DEXDc"/>
    <property type="match status" value="1"/>
</dbReference>
<evidence type="ECO:0000256" key="5">
    <source>
        <dbReference type="ARBA" id="ARBA00022840"/>
    </source>
</evidence>
<keyword evidence="14" id="KW-1185">Reference proteome</keyword>
<dbReference type="InterPro" id="IPR027417">
    <property type="entry name" value="P-loop_NTPase"/>
</dbReference>
<comment type="catalytic activity">
    <reaction evidence="6">
        <text>ATP + H2O = ADP + phosphate + H(+)</text>
        <dbReference type="Rhea" id="RHEA:13065"/>
        <dbReference type="ChEBI" id="CHEBI:15377"/>
        <dbReference type="ChEBI" id="CHEBI:15378"/>
        <dbReference type="ChEBI" id="CHEBI:30616"/>
        <dbReference type="ChEBI" id="CHEBI:43474"/>
        <dbReference type="ChEBI" id="CHEBI:456216"/>
        <dbReference type="EC" id="3.6.4.13"/>
    </reaction>
</comment>
<dbReference type="GO" id="GO:0016787">
    <property type="term" value="F:hydrolase activity"/>
    <property type="evidence" value="ECO:0007669"/>
    <property type="project" value="UniProtKB-KW"/>
</dbReference>
<dbReference type="Gene3D" id="3.40.50.300">
    <property type="entry name" value="P-loop containing nucleotide triphosphate hydrolases"/>
    <property type="match status" value="2"/>
</dbReference>
<feature type="domain" description="Helicase ATP-binding" evidence="10">
    <location>
        <begin position="185"/>
        <end position="360"/>
    </location>
</feature>
<evidence type="ECO:0000256" key="8">
    <source>
        <dbReference type="RuleBase" id="RU000492"/>
    </source>
</evidence>